<proteinExistence type="predicted"/>
<dbReference type="OrthoDB" id="2013972at2759"/>
<comment type="caution">
    <text evidence="1">The sequence shown here is derived from an EMBL/GenBank/DDBJ whole genome shotgun (WGS) entry which is preliminary data.</text>
</comment>
<accession>A0A9J5XIK4</accession>
<name>A0A9J5XIK4_SOLCO</name>
<organism evidence="1 2">
    <name type="scientific">Solanum commersonii</name>
    <name type="common">Commerson's wild potato</name>
    <name type="synonym">Commerson's nightshade</name>
    <dbReference type="NCBI Taxonomy" id="4109"/>
    <lineage>
        <taxon>Eukaryota</taxon>
        <taxon>Viridiplantae</taxon>
        <taxon>Streptophyta</taxon>
        <taxon>Embryophyta</taxon>
        <taxon>Tracheophyta</taxon>
        <taxon>Spermatophyta</taxon>
        <taxon>Magnoliopsida</taxon>
        <taxon>eudicotyledons</taxon>
        <taxon>Gunneridae</taxon>
        <taxon>Pentapetalae</taxon>
        <taxon>asterids</taxon>
        <taxon>lamiids</taxon>
        <taxon>Solanales</taxon>
        <taxon>Solanaceae</taxon>
        <taxon>Solanoideae</taxon>
        <taxon>Solaneae</taxon>
        <taxon>Solanum</taxon>
    </lineage>
</organism>
<evidence type="ECO:0000313" key="1">
    <source>
        <dbReference type="EMBL" id="KAG5587423.1"/>
    </source>
</evidence>
<keyword evidence="2" id="KW-1185">Reference proteome</keyword>
<sequence length="61" mass="7163">MDRTGSTGPVLPEPILVTEFHYRNQVLPKPVLPKISNGSVWSLSYRFGPDRNRFYYIILYY</sequence>
<dbReference type="EMBL" id="JACXVP010000009">
    <property type="protein sequence ID" value="KAG5587423.1"/>
    <property type="molecule type" value="Genomic_DNA"/>
</dbReference>
<protein>
    <submittedName>
        <fullName evidence="1">Uncharacterized protein</fullName>
    </submittedName>
</protein>
<dbReference type="AlphaFoldDB" id="A0A9J5XIK4"/>
<reference evidence="1 2" key="1">
    <citation type="submission" date="2020-09" db="EMBL/GenBank/DDBJ databases">
        <title>De no assembly of potato wild relative species, Solanum commersonii.</title>
        <authorList>
            <person name="Cho K."/>
        </authorList>
    </citation>
    <scope>NUCLEOTIDE SEQUENCE [LARGE SCALE GENOMIC DNA]</scope>
    <source>
        <strain evidence="1">LZ3.2</strain>
        <tissue evidence="1">Leaf</tissue>
    </source>
</reference>
<gene>
    <name evidence="1" type="ORF">H5410_047857</name>
</gene>
<evidence type="ECO:0000313" key="2">
    <source>
        <dbReference type="Proteomes" id="UP000824120"/>
    </source>
</evidence>
<dbReference type="Proteomes" id="UP000824120">
    <property type="component" value="Chromosome 9"/>
</dbReference>